<comment type="pathway">
    <text evidence="2">Purine metabolism; urate degradation; (S)-allantoin from urate: step 3/3.</text>
</comment>
<dbReference type="Gene3D" id="1.10.3330.10">
    <property type="entry name" value="Oxo-4-hydroxy-4-carboxy-5-ureidoimidazoline decarboxylase"/>
    <property type="match status" value="1"/>
</dbReference>
<accession>A0A381PZA8</accession>
<dbReference type="PANTHER" id="PTHR43466:SF1">
    <property type="entry name" value="2-OXO-4-HYDROXY-4-CARBOXY-5-UREIDOIMIDAZOLINE DECARBOXYLASE-RELATED"/>
    <property type="match status" value="1"/>
</dbReference>
<evidence type="ECO:0000313" key="8">
    <source>
        <dbReference type="EMBL" id="SUZ72200.1"/>
    </source>
</evidence>
<evidence type="ECO:0000256" key="4">
    <source>
        <dbReference type="ARBA" id="ARBA00022631"/>
    </source>
</evidence>
<feature type="domain" description="Oxo-4-hydroxy-4-carboxy-5-ureidoimidazoline decarboxylase" evidence="7">
    <location>
        <begin position="8"/>
        <end position="162"/>
    </location>
</feature>
<keyword evidence="4" id="KW-0659">Purine metabolism</keyword>
<dbReference type="NCBIfam" id="TIGR03180">
    <property type="entry name" value="UraD_2"/>
    <property type="match status" value="1"/>
</dbReference>
<comment type="catalytic activity">
    <reaction evidence="1">
        <text>5-hydroxy-2-oxo-4-ureido-2,5-dihydro-1H-imidazole-5-carboxylate + H(+) = (S)-allantoin + CO2</text>
        <dbReference type="Rhea" id="RHEA:26301"/>
        <dbReference type="ChEBI" id="CHEBI:15378"/>
        <dbReference type="ChEBI" id="CHEBI:15678"/>
        <dbReference type="ChEBI" id="CHEBI:16526"/>
        <dbReference type="ChEBI" id="CHEBI:58639"/>
        <dbReference type="EC" id="4.1.1.97"/>
    </reaction>
</comment>
<dbReference type="GO" id="GO:0006144">
    <property type="term" value="P:purine nucleobase metabolic process"/>
    <property type="evidence" value="ECO:0007669"/>
    <property type="project" value="UniProtKB-KW"/>
</dbReference>
<dbReference type="EC" id="4.1.1.97" evidence="3"/>
<evidence type="ECO:0000256" key="2">
    <source>
        <dbReference type="ARBA" id="ARBA00004754"/>
    </source>
</evidence>
<gene>
    <name evidence="8" type="ORF">METZ01_LOCUS25054</name>
</gene>
<keyword evidence="6" id="KW-0456">Lyase</keyword>
<evidence type="ECO:0000256" key="3">
    <source>
        <dbReference type="ARBA" id="ARBA00012257"/>
    </source>
</evidence>
<dbReference type="InterPro" id="IPR036778">
    <property type="entry name" value="OHCU_decarboxylase_sf"/>
</dbReference>
<evidence type="ECO:0000256" key="1">
    <source>
        <dbReference type="ARBA" id="ARBA00001163"/>
    </source>
</evidence>
<dbReference type="InterPro" id="IPR018020">
    <property type="entry name" value="OHCU_decarboxylase"/>
</dbReference>
<dbReference type="PANTHER" id="PTHR43466">
    <property type="entry name" value="2-OXO-4-HYDROXY-4-CARBOXY-5-UREIDOIMIDAZOLINE DECARBOXYLASE-RELATED"/>
    <property type="match status" value="1"/>
</dbReference>
<keyword evidence="5" id="KW-0210">Decarboxylase</keyword>
<name>A0A381PZA8_9ZZZZ</name>
<dbReference type="GO" id="GO:0005777">
    <property type="term" value="C:peroxisome"/>
    <property type="evidence" value="ECO:0007669"/>
    <property type="project" value="TreeGrafter"/>
</dbReference>
<reference evidence="8" key="1">
    <citation type="submission" date="2018-05" db="EMBL/GenBank/DDBJ databases">
        <authorList>
            <person name="Lanie J.A."/>
            <person name="Ng W.-L."/>
            <person name="Kazmierczak K.M."/>
            <person name="Andrzejewski T.M."/>
            <person name="Davidsen T.M."/>
            <person name="Wayne K.J."/>
            <person name="Tettelin H."/>
            <person name="Glass J.I."/>
            <person name="Rusch D."/>
            <person name="Podicherti R."/>
            <person name="Tsui H.-C.T."/>
            <person name="Winkler M.E."/>
        </authorList>
    </citation>
    <scope>NUCLEOTIDE SEQUENCE</scope>
</reference>
<proteinExistence type="predicted"/>
<dbReference type="EMBL" id="UINC01001146">
    <property type="protein sequence ID" value="SUZ72200.1"/>
    <property type="molecule type" value="Genomic_DNA"/>
</dbReference>
<dbReference type="Pfam" id="PF09349">
    <property type="entry name" value="OHCU_decarbox"/>
    <property type="match status" value="1"/>
</dbReference>
<organism evidence="8">
    <name type="scientific">marine metagenome</name>
    <dbReference type="NCBI Taxonomy" id="408172"/>
    <lineage>
        <taxon>unclassified sequences</taxon>
        <taxon>metagenomes</taxon>
        <taxon>ecological metagenomes</taxon>
    </lineage>
</organism>
<evidence type="ECO:0000259" key="7">
    <source>
        <dbReference type="Pfam" id="PF09349"/>
    </source>
</evidence>
<dbReference type="NCBIfam" id="NF010372">
    <property type="entry name" value="PRK13798.1"/>
    <property type="match status" value="1"/>
</dbReference>
<dbReference type="InterPro" id="IPR017595">
    <property type="entry name" value="OHCU_decarboxylase-2"/>
</dbReference>
<dbReference type="GO" id="GO:0051997">
    <property type="term" value="F:2-oxo-4-hydroxy-4-carboxy-5-ureidoimidazoline decarboxylase activity"/>
    <property type="evidence" value="ECO:0007669"/>
    <property type="project" value="UniProtKB-EC"/>
</dbReference>
<dbReference type="AlphaFoldDB" id="A0A381PZA8"/>
<evidence type="ECO:0000256" key="6">
    <source>
        <dbReference type="ARBA" id="ARBA00023239"/>
    </source>
</evidence>
<feature type="non-terminal residue" evidence="8">
    <location>
        <position position="1"/>
    </location>
</feature>
<evidence type="ECO:0000256" key="5">
    <source>
        <dbReference type="ARBA" id="ARBA00022793"/>
    </source>
</evidence>
<dbReference type="GO" id="GO:0019628">
    <property type="term" value="P:urate catabolic process"/>
    <property type="evidence" value="ECO:0007669"/>
    <property type="project" value="TreeGrafter"/>
</dbReference>
<sequence>VNLAELNQGDSEQARIELLKCCGSSKWVNNILAARPFSSTAQLHVQAEKIWLELGKDDYLEAFAAHPKIGESKAPEKAKNTESWTRKEQAGMLNAADPLKLELEKQNRKYEKKFGYIFIICATGKSAEEMLDLLQQRLENIPLIELRIAASEQNKITNLRLKKILADA</sequence>
<protein>
    <recommendedName>
        <fullName evidence="3">2-oxo-4-hydroxy-4-carboxy-5-ureidoimidazoline decarboxylase</fullName>
        <ecNumber evidence="3">4.1.1.97</ecNumber>
    </recommendedName>
</protein>
<dbReference type="SUPFAM" id="SSF158694">
    <property type="entry name" value="UraD-Like"/>
    <property type="match status" value="1"/>
</dbReference>